<evidence type="ECO:0000256" key="6">
    <source>
        <dbReference type="ARBA" id="ARBA00023136"/>
    </source>
</evidence>
<evidence type="ECO:0000256" key="5">
    <source>
        <dbReference type="ARBA" id="ARBA00022989"/>
    </source>
</evidence>
<reference evidence="10" key="1">
    <citation type="submission" date="2021-08" db="EMBL/GenBank/DDBJ databases">
        <title>WGS assembly of Ceratopteris richardii.</title>
        <authorList>
            <person name="Marchant D.B."/>
            <person name="Chen G."/>
            <person name="Jenkins J."/>
            <person name="Shu S."/>
            <person name="Leebens-Mack J."/>
            <person name="Grimwood J."/>
            <person name="Schmutz J."/>
            <person name="Soltis P."/>
            <person name="Soltis D."/>
            <person name="Chen Z.-H."/>
        </authorList>
    </citation>
    <scope>NUCLEOTIDE SEQUENCE</scope>
    <source>
        <strain evidence="10">Whitten #5841</strain>
        <tissue evidence="10">Leaf</tissue>
    </source>
</reference>
<evidence type="ECO:0000313" key="11">
    <source>
        <dbReference type="Proteomes" id="UP000825935"/>
    </source>
</evidence>
<dbReference type="Pfam" id="PF01490">
    <property type="entry name" value="Aa_trans"/>
    <property type="match status" value="1"/>
</dbReference>
<name>A0A8T2UNT0_CERRI</name>
<evidence type="ECO:0000256" key="3">
    <source>
        <dbReference type="ARBA" id="ARBA00022692"/>
    </source>
</evidence>
<comment type="caution">
    <text evidence="10">The sequence shown here is derived from an EMBL/GenBank/DDBJ whole genome shotgun (WGS) entry which is preliminary data.</text>
</comment>
<feature type="chain" id="PRO_5036275929" description="Amino acid transporter transmembrane domain-containing protein" evidence="8">
    <location>
        <begin position="28"/>
        <end position="278"/>
    </location>
</feature>
<accession>A0A8T2UNT0</accession>
<keyword evidence="4" id="KW-0029">Amino-acid transport</keyword>
<keyword evidence="5 7" id="KW-1133">Transmembrane helix</keyword>
<feature type="transmembrane region" description="Helical" evidence="7">
    <location>
        <begin position="92"/>
        <end position="113"/>
    </location>
</feature>
<evidence type="ECO:0000256" key="1">
    <source>
        <dbReference type="ARBA" id="ARBA00004370"/>
    </source>
</evidence>
<keyword evidence="3 7" id="KW-0812">Transmembrane</keyword>
<feature type="signal peptide" evidence="8">
    <location>
        <begin position="1"/>
        <end position="27"/>
    </location>
</feature>
<protein>
    <recommendedName>
        <fullName evidence="9">Amino acid transporter transmembrane domain-containing protein</fullName>
    </recommendedName>
</protein>
<feature type="transmembrane region" description="Helical" evidence="7">
    <location>
        <begin position="59"/>
        <end position="80"/>
    </location>
</feature>
<evidence type="ECO:0000256" key="4">
    <source>
        <dbReference type="ARBA" id="ARBA00022970"/>
    </source>
</evidence>
<dbReference type="AlphaFoldDB" id="A0A8T2UNT0"/>
<dbReference type="PANTHER" id="PTHR48017">
    <property type="entry name" value="OS05G0424000 PROTEIN-RELATED"/>
    <property type="match status" value="1"/>
</dbReference>
<evidence type="ECO:0000313" key="10">
    <source>
        <dbReference type="EMBL" id="KAH7436250.1"/>
    </source>
</evidence>
<evidence type="ECO:0000256" key="8">
    <source>
        <dbReference type="SAM" id="SignalP"/>
    </source>
</evidence>
<keyword evidence="2" id="KW-0813">Transport</keyword>
<feature type="transmembrane region" description="Helical" evidence="7">
    <location>
        <begin position="240"/>
        <end position="265"/>
    </location>
</feature>
<dbReference type="InterPro" id="IPR013057">
    <property type="entry name" value="AA_transpt_TM"/>
</dbReference>
<dbReference type="Proteomes" id="UP000825935">
    <property type="component" value="Chromosome 5"/>
</dbReference>
<feature type="transmembrane region" description="Helical" evidence="7">
    <location>
        <begin position="178"/>
        <end position="201"/>
    </location>
</feature>
<keyword evidence="6 7" id="KW-0472">Membrane</keyword>
<feature type="transmembrane region" description="Helical" evidence="7">
    <location>
        <begin position="207"/>
        <end position="228"/>
    </location>
</feature>
<dbReference type="OrthoDB" id="40134at2759"/>
<dbReference type="OMA" id="ANICIIL"/>
<evidence type="ECO:0000256" key="7">
    <source>
        <dbReference type="SAM" id="Phobius"/>
    </source>
</evidence>
<comment type="subcellular location">
    <subcellularLocation>
        <location evidence="1">Membrane</location>
    </subcellularLocation>
</comment>
<evidence type="ECO:0000259" key="9">
    <source>
        <dbReference type="Pfam" id="PF01490"/>
    </source>
</evidence>
<proteinExistence type="predicted"/>
<dbReference type="EMBL" id="CM035410">
    <property type="protein sequence ID" value="KAH7436249.1"/>
    <property type="molecule type" value="Genomic_DNA"/>
</dbReference>
<keyword evidence="8" id="KW-0732">Signal</keyword>
<sequence length="278" mass="30452">MPSFHSLRFFNLLSMLLCLGFSICAVAGSVISGLAAEAPPKDYSLHGRPVHKMFNIFNAISIMVTAFANPIIVEIQATIVPPATKKVIKGLLLCYTVSLVAFFSVSISGYWAFGNAVKGVVFDNMRPLVPSWLYILSNALICLQLIVMTVVYLQPLFAKYEGLVIDAKKGQFSARNAFVRILGRSLFVSVAILIAAMLPFFSDFSALMGAFAFIPLCIVLPSVFYLSVFRKASRLSCTYLVNIIIVVLFSIAMVIGVIAALHQIVLDVNTYRIFPSSQ</sequence>
<feature type="transmembrane region" description="Helical" evidence="7">
    <location>
        <begin position="133"/>
        <end position="157"/>
    </location>
</feature>
<dbReference type="GO" id="GO:0016020">
    <property type="term" value="C:membrane"/>
    <property type="evidence" value="ECO:0007669"/>
    <property type="project" value="UniProtKB-SubCell"/>
</dbReference>
<dbReference type="GO" id="GO:0006865">
    <property type="term" value="P:amino acid transport"/>
    <property type="evidence" value="ECO:0007669"/>
    <property type="project" value="UniProtKB-KW"/>
</dbReference>
<organism evidence="10 11">
    <name type="scientific">Ceratopteris richardii</name>
    <name type="common">Triangle waterfern</name>
    <dbReference type="NCBI Taxonomy" id="49495"/>
    <lineage>
        <taxon>Eukaryota</taxon>
        <taxon>Viridiplantae</taxon>
        <taxon>Streptophyta</taxon>
        <taxon>Embryophyta</taxon>
        <taxon>Tracheophyta</taxon>
        <taxon>Polypodiopsida</taxon>
        <taxon>Polypodiidae</taxon>
        <taxon>Polypodiales</taxon>
        <taxon>Pteridineae</taxon>
        <taxon>Pteridaceae</taxon>
        <taxon>Parkerioideae</taxon>
        <taxon>Ceratopteris</taxon>
    </lineage>
</organism>
<dbReference type="EMBL" id="CM035410">
    <property type="protein sequence ID" value="KAH7436250.1"/>
    <property type="molecule type" value="Genomic_DNA"/>
</dbReference>
<evidence type="ECO:0000256" key="2">
    <source>
        <dbReference type="ARBA" id="ARBA00022448"/>
    </source>
</evidence>
<keyword evidence="11" id="KW-1185">Reference proteome</keyword>
<gene>
    <name evidence="10" type="ORF">KP509_05G010400</name>
</gene>
<feature type="domain" description="Amino acid transporter transmembrane" evidence="9">
    <location>
        <begin position="1"/>
        <end position="260"/>
    </location>
</feature>